<dbReference type="RefSeq" id="WP_172664897.1">
    <property type="nucleotide sequence ID" value="NZ_FNGY01000004.1"/>
</dbReference>
<keyword evidence="4" id="KW-1185">Reference proteome</keyword>
<dbReference type="NCBIfam" id="TIGR03696">
    <property type="entry name" value="Rhs_assc_core"/>
    <property type="match status" value="1"/>
</dbReference>
<gene>
    <name evidence="3" type="ORF">SAMN05421820_10451</name>
</gene>
<feature type="domain" description="DUF6443" evidence="2">
    <location>
        <begin position="85"/>
        <end position="218"/>
    </location>
</feature>
<organism evidence="3 4">
    <name type="scientific">Pedobacter steynii</name>
    <dbReference type="NCBI Taxonomy" id="430522"/>
    <lineage>
        <taxon>Bacteria</taxon>
        <taxon>Pseudomonadati</taxon>
        <taxon>Bacteroidota</taxon>
        <taxon>Sphingobacteriia</taxon>
        <taxon>Sphingobacteriales</taxon>
        <taxon>Sphingobacteriaceae</taxon>
        <taxon>Pedobacter</taxon>
    </lineage>
</organism>
<name>A0A1G9U3Z2_9SPHI</name>
<protein>
    <submittedName>
        <fullName evidence="3">RHS repeat-associated core domain-containing protein</fullName>
    </submittedName>
</protein>
<dbReference type="Gene3D" id="2.180.10.10">
    <property type="entry name" value="RHS repeat-associated core"/>
    <property type="match status" value="1"/>
</dbReference>
<evidence type="ECO:0000259" key="2">
    <source>
        <dbReference type="Pfam" id="PF20041"/>
    </source>
</evidence>
<feature type="compositionally biased region" description="Basic and acidic residues" evidence="1">
    <location>
        <begin position="939"/>
        <end position="960"/>
    </location>
</feature>
<sequence>MAIVSSIAQENKEHKTLNIYKNEKTISATKSVTLKDGFFVPRDSEVHIFTAPDFMESVLSAWLPSKNQNYVRTRLFKMPDVNPGNIDSARNTREVNQTVQYIDGLGRGLQANTVQGSPTFRDIVQPVAYDDFGRERFKYLSYSAPLTTSNGSFKPGAIADQTSFYNDPVAAGAIDIPVIQNAAFSETRFEASPLNRIMEMGAPGVAWQLSQGHTKKIDHGTNLAGEVKFWQLVAGGAESTKTYEVNRLRKTITRDENTPATQKVGSIEEFKDFEGRLILKRSWETEARDVSTYYVYDNFNNLRYVIPPAVGQNNFSEVNEVFDQYIFGYRYDGRKRMIRKKIPGKGWESMVYNNLDQLVLSQDSVQKTEGKWLFNKYDGLGRLILTGICISTENASLLESKVNGAARLWENRTAGGIGYSNNAFPTNITYYHSINYYDDYSFPDNTFGLPDGSLSQLGTAGTKGMLTGNRTTVLGTGTMLLTVNYYDTDRRLVQTKSENHLNGNDVISNSYNFAGELEKSVRINTVAGVKTTISNRYLYDHMGRKRATYELINENPLNEVMLSKLDYNELGQLQEKSLHSTNKGGSFLQNTTYTYNERNWLKKSTSAQFGMELTYQDGTNPQFNGNIARQRWGTGVDYTKKFVYTYDLLNRLLKADSAGMKEVLTYDVMGNILSLNRDDAGLSNYSYLGNRLDQISGASLATGKYEYDVNGNVKLDGRNGLRITYNHLNLPVTLSKTGLEVTYAYDASGRKLQKTSNGTVRNYIDGIEYNGNVIDIIHHEEGIVRNNSNGAFSYEYNLKDHLGNVRYTFYKNPSGGLERIQSDDYYAFGLRKSANSPASLNNKYLYNGKEIQDELGGQYDYGARFYDPVIGRWNVVDQLAEMYAVTSPYNYTLNNPVRFIDPDGMRVEDGPNYLASTHTDRNGKVIAVYDDGDLGVYRHENNEDGKAPTKANIDKRHERSTSAGGQKMGETEFWDEFTTNDAKKKPIGRIRFGESWDKIIDTYNDMANEQDLYLTGQQSRNRRRFDIKEADFLAEDGVMTGKLLDGKYASARSAGNYLAGLNGRTGTIQGQRISRITYMKLAGALQQRKYSFWNALRIVTFGTSFGSAPFYGEEEYSGRMILNGWNSNRK</sequence>
<evidence type="ECO:0000313" key="3">
    <source>
        <dbReference type="EMBL" id="SDM54608.1"/>
    </source>
</evidence>
<dbReference type="InterPro" id="IPR045619">
    <property type="entry name" value="DUF6443"/>
</dbReference>
<dbReference type="PANTHER" id="PTHR32305:SF15">
    <property type="entry name" value="PROTEIN RHSA-RELATED"/>
    <property type="match status" value="1"/>
</dbReference>
<evidence type="ECO:0000256" key="1">
    <source>
        <dbReference type="SAM" id="MobiDB-lite"/>
    </source>
</evidence>
<dbReference type="Proteomes" id="UP000183200">
    <property type="component" value="Unassembled WGS sequence"/>
</dbReference>
<dbReference type="Pfam" id="PF20041">
    <property type="entry name" value="DUF6443"/>
    <property type="match status" value="1"/>
</dbReference>
<dbReference type="AlphaFoldDB" id="A0A1G9U3Z2"/>
<feature type="region of interest" description="Disordered" evidence="1">
    <location>
        <begin position="939"/>
        <end position="966"/>
    </location>
</feature>
<proteinExistence type="predicted"/>
<dbReference type="InterPro" id="IPR050708">
    <property type="entry name" value="T6SS_VgrG/RHS"/>
</dbReference>
<accession>A0A1G9U3Z2</accession>
<dbReference type="PANTHER" id="PTHR32305">
    <property type="match status" value="1"/>
</dbReference>
<reference evidence="4" key="1">
    <citation type="submission" date="2016-10" db="EMBL/GenBank/DDBJ databases">
        <authorList>
            <person name="Varghese N."/>
            <person name="Submissions S."/>
        </authorList>
    </citation>
    <scope>NUCLEOTIDE SEQUENCE [LARGE SCALE GENOMIC DNA]</scope>
    <source>
        <strain evidence="4">DSM 19110</strain>
    </source>
</reference>
<dbReference type="InterPro" id="IPR022385">
    <property type="entry name" value="Rhs_assc_core"/>
</dbReference>
<evidence type="ECO:0000313" key="4">
    <source>
        <dbReference type="Proteomes" id="UP000183200"/>
    </source>
</evidence>
<dbReference type="EMBL" id="FNGY01000004">
    <property type="protein sequence ID" value="SDM54608.1"/>
    <property type="molecule type" value="Genomic_DNA"/>
</dbReference>